<keyword evidence="2" id="KW-1185">Reference proteome</keyword>
<evidence type="ECO:0000313" key="1">
    <source>
        <dbReference type="EMBL" id="KAF3577656.1"/>
    </source>
</evidence>
<dbReference type="Proteomes" id="UP000266723">
    <property type="component" value="Unassembled WGS sequence"/>
</dbReference>
<protein>
    <submittedName>
        <fullName evidence="1">Uncharacterized protein</fullName>
    </submittedName>
</protein>
<accession>A0ABQ7DJK8</accession>
<gene>
    <name evidence="1" type="ORF">DY000_02033782</name>
</gene>
<comment type="caution">
    <text evidence="1">The sequence shown here is derived from an EMBL/GenBank/DDBJ whole genome shotgun (WGS) entry which is preliminary data.</text>
</comment>
<evidence type="ECO:0000313" key="2">
    <source>
        <dbReference type="Proteomes" id="UP000266723"/>
    </source>
</evidence>
<proteinExistence type="predicted"/>
<sequence length="70" mass="8241">MVTLRVGPKMMYHSEQQSSMCDATTMAMVVSEMAEEPLFQVKESTQESNYPRVEHEWPAVELFERELMWL</sequence>
<dbReference type="EMBL" id="QGKV02000649">
    <property type="protein sequence ID" value="KAF3577656.1"/>
    <property type="molecule type" value="Genomic_DNA"/>
</dbReference>
<organism evidence="1 2">
    <name type="scientific">Brassica cretica</name>
    <name type="common">Mustard</name>
    <dbReference type="NCBI Taxonomy" id="69181"/>
    <lineage>
        <taxon>Eukaryota</taxon>
        <taxon>Viridiplantae</taxon>
        <taxon>Streptophyta</taxon>
        <taxon>Embryophyta</taxon>
        <taxon>Tracheophyta</taxon>
        <taxon>Spermatophyta</taxon>
        <taxon>Magnoliopsida</taxon>
        <taxon>eudicotyledons</taxon>
        <taxon>Gunneridae</taxon>
        <taxon>Pentapetalae</taxon>
        <taxon>rosids</taxon>
        <taxon>malvids</taxon>
        <taxon>Brassicales</taxon>
        <taxon>Brassicaceae</taxon>
        <taxon>Brassiceae</taxon>
        <taxon>Brassica</taxon>
    </lineage>
</organism>
<name>A0ABQ7DJK8_BRACR</name>
<reference evidence="1 2" key="1">
    <citation type="journal article" date="2020" name="BMC Genomics">
        <title>Intraspecific diversification of the crop wild relative Brassica cretica Lam. using demographic model selection.</title>
        <authorList>
            <person name="Kioukis A."/>
            <person name="Michalopoulou V.A."/>
            <person name="Briers L."/>
            <person name="Pirintsos S."/>
            <person name="Studholme D.J."/>
            <person name="Pavlidis P."/>
            <person name="Sarris P.F."/>
        </authorList>
    </citation>
    <scope>NUCLEOTIDE SEQUENCE [LARGE SCALE GENOMIC DNA]</scope>
    <source>
        <strain evidence="2">cv. PFS-1207/04</strain>
    </source>
</reference>